<accession>A0A642UNP2</accession>
<evidence type="ECO:0000313" key="2">
    <source>
        <dbReference type="Proteomes" id="UP000761534"/>
    </source>
</evidence>
<proteinExistence type="predicted"/>
<organism evidence="1 2">
    <name type="scientific">Trichomonascus ciferrii</name>
    <dbReference type="NCBI Taxonomy" id="44093"/>
    <lineage>
        <taxon>Eukaryota</taxon>
        <taxon>Fungi</taxon>
        <taxon>Dikarya</taxon>
        <taxon>Ascomycota</taxon>
        <taxon>Saccharomycotina</taxon>
        <taxon>Dipodascomycetes</taxon>
        <taxon>Dipodascales</taxon>
        <taxon>Trichomonascaceae</taxon>
        <taxon>Trichomonascus</taxon>
        <taxon>Trichomonascus ciferrii complex</taxon>
    </lineage>
</organism>
<reference evidence="1" key="1">
    <citation type="journal article" date="2019" name="G3 (Bethesda)">
        <title>Genome Assemblies of Two Rare Opportunistic Yeast Pathogens: Diutina rugosa (syn. Candida rugosa) and Trichomonascus ciferrii (syn. Candida ciferrii).</title>
        <authorList>
            <person name="Mixao V."/>
            <person name="Saus E."/>
            <person name="Hansen A.P."/>
            <person name="Lass-Florl C."/>
            <person name="Gabaldon T."/>
        </authorList>
    </citation>
    <scope>NUCLEOTIDE SEQUENCE</scope>
    <source>
        <strain evidence="1">CBS 4856</strain>
    </source>
</reference>
<evidence type="ECO:0000313" key="1">
    <source>
        <dbReference type="EMBL" id="KAA8901399.1"/>
    </source>
</evidence>
<dbReference type="Proteomes" id="UP000761534">
    <property type="component" value="Unassembled WGS sequence"/>
</dbReference>
<dbReference type="AlphaFoldDB" id="A0A642UNP2"/>
<keyword evidence="2" id="KW-1185">Reference proteome</keyword>
<dbReference type="VEuPathDB" id="FungiDB:TRICI_006075"/>
<name>A0A642UNP2_9ASCO</name>
<protein>
    <submittedName>
        <fullName evidence="1">Uncharacterized protein</fullName>
    </submittedName>
</protein>
<sequence>MASGGTPRPQGSLLSKLCLDTLDIRQSINKTRSLDAYFEVSESRIETDEPFKGALPVDWNIVRGPNKWRNLMLTRIPSFSAIKLKSMTEYCRSLTLYYTGRIIFDKVMTYHYGINIADWCSYSKEVYISDFEIETDYGISFKGRTNEILSALRLFELRLRKVACTRIDCCTLQLSKDHGGHRITLRGSDIRLLLTLLRERNVVINELEVHLIGFDYKLDACVAKMKNLQRIIIKVYNKPSPNEMGYVSEDDAGEELSTFKNRIFSYSTRPNLDYVQLFLQPGKTSNEKVY</sequence>
<comment type="caution">
    <text evidence="1">The sequence shown here is derived from an EMBL/GenBank/DDBJ whole genome shotgun (WGS) entry which is preliminary data.</text>
</comment>
<dbReference type="EMBL" id="SWFS01000487">
    <property type="protein sequence ID" value="KAA8901399.1"/>
    <property type="molecule type" value="Genomic_DNA"/>
</dbReference>
<gene>
    <name evidence="1" type="ORF">TRICI_006075</name>
</gene>